<protein>
    <submittedName>
        <fullName evidence="3">Uncharacterized protein</fullName>
    </submittedName>
</protein>
<dbReference type="EMBL" id="SRXV01000001">
    <property type="protein sequence ID" value="TGY94572.1"/>
    <property type="molecule type" value="Genomic_DNA"/>
</dbReference>
<organism evidence="3 4">
    <name type="scientific">Marinicauda pacifica</name>
    <dbReference type="NCBI Taxonomy" id="1133559"/>
    <lineage>
        <taxon>Bacteria</taxon>
        <taxon>Pseudomonadati</taxon>
        <taxon>Pseudomonadota</taxon>
        <taxon>Alphaproteobacteria</taxon>
        <taxon>Maricaulales</taxon>
        <taxon>Maricaulaceae</taxon>
        <taxon>Marinicauda</taxon>
    </lineage>
</organism>
<reference evidence="3 4" key="1">
    <citation type="journal article" date="2013" name="Int. J. Syst. Evol. Microbiol.">
        <title>Marinicauda pacifica gen. nov., sp. nov., a prosthecate alphaproteobacterium of the family Hyphomonadaceae isolated from deep seawater.</title>
        <authorList>
            <person name="Zhang X.Y."/>
            <person name="Li G.W."/>
            <person name="Wang C.S."/>
            <person name="Zhang Y.J."/>
            <person name="Xu X.W."/>
            <person name="Li H."/>
            <person name="Liu A."/>
            <person name="Liu C."/>
            <person name="Xie B.B."/>
            <person name="Qin Q.L."/>
            <person name="Xu Z."/>
            <person name="Chen X.L."/>
            <person name="Zhou B.C."/>
            <person name="Zhang Y.Z."/>
        </authorList>
    </citation>
    <scope>NUCLEOTIDE SEQUENCE [LARGE SCALE GENOMIC DNA]</scope>
    <source>
        <strain evidence="3 4">P-1 km-3</strain>
    </source>
</reference>
<gene>
    <name evidence="3" type="ORF">E5162_04675</name>
</gene>
<comment type="caution">
    <text evidence="3">The sequence shown here is derived from an EMBL/GenBank/DDBJ whole genome shotgun (WGS) entry which is preliminary data.</text>
</comment>
<dbReference type="OrthoDB" id="7631980at2"/>
<feature type="chain" id="PRO_5020637545" evidence="2">
    <location>
        <begin position="23"/>
        <end position="184"/>
    </location>
</feature>
<evidence type="ECO:0000313" key="3">
    <source>
        <dbReference type="EMBL" id="TGY94572.1"/>
    </source>
</evidence>
<evidence type="ECO:0000256" key="1">
    <source>
        <dbReference type="SAM" id="MobiDB-lite"/>
    </source>
</evidence>
<proteinExistence type="predicted"/>
<feature type="region of interest" description="Disordered" evidence="1">
    <location>
        <begin position="24"/>
        <end position="47"/>
    </location>
</feature>
<feature type="compositionally biased region" description="Gly residues" evidence="1">
    <location>
        <begin position="24"/>
        <end position="33"/>
    </location>
</feature>
<name>A0A4S2HFZ2_9PROT</name>
<keyword evidence="4" id="KW-1185">Reference proteome</keyword>
<feature type="signal peptide" evidence="2">
    <location>
        <begin position="1"/>
        <end position="22"/>
    </location>
</feature>
<evidence type="ECO:0000256" key="2">
    <source>
        <dbReference type="SAM" id="SignalP"/>
    </source>
</evidence>
<dbReference type="Proteomes" id="UP000305451">
    <property type="component" value="Unassembled WGS sequence"/>
</dbReference>
<sequence length="184" mass="19108">MITRALLSASVLLVASAMPAFAGGGGGGGGGSSSGSSSHGAAPAAEASMRTNVHVSSLALPNDLESHAETAADAMAPPEGPYVDLPAMNVPVVRSGRLMGYSFVVVRVHLDSSADEWRVRDRTHLLMDAAIRAMHQTPFVYVGHEVYDAASAQAEIAQRIESILSDAEVSQVELIGGDVRLLRS</sequence>
<dbReference type="RefSeq" id="WP_135943769.1">
    <property type="nucleotide sequence ID" value="NZ_BMEI01000001.1"/>
</dbReference>
<dbReference type="AlphaFoldDB" id="A0A4S2HFZ2"/>
<evidence type="ECO:0000313" key="4">
    <source>
        <dbReference type="Proteomes" id="UP000305451"/>
    </source>
</evidence>
<accession>A0A4S2HFZ2</accession>
<keyword evidence="2" id="KW-0732">Signal</keyword>
<feature type="compositionally biased region" description="Low complexity" evidence="1">
    <location>
        <begin position="34"/>
        <end position="47"/>
    </location>
</feature>